<reference evidence="2 3" key="1">
    <citation type="submission" date="2023-09" db="EMBL/GenBank/DDBJ databases">
        <authorList>
            <person name="Rey-Velasco X."/>
        </authorList>
    </citation>
    <scope>NUCLEOTIDE SEQUENCE [LARGE SCALE GENOMIC DNA]</scope>
    <source>
        <strain evidence="2 3">W345</strain>
    </source>
</reference>
<dbReference type="EMBL" id="JAVRIC010000001">
    <property type="protein sequence ID" value="MDT0495884.1"/>
    <property type="molecule type" value="Genomic_DNA"/>
</dbReference>
<evidence type="ECO:0000313" key="3">
    <source>
        <dbReference type="Proteomes" id="UP001254608"/>
    </source>
</evidence>
<dbReference type="PANTHER" id="PTHR48079:SF6">
    <property type="entry name" value="NAD(P)-BINDING DOMAIN-CONTAINING PROTEIN-RELATED"/>
    <property type="match status" value="1"/>
</dbReference>
<evidence type="ECO:0000313" key="2">
    <source>
        <dbReference type="EMBL" id="MDT0495884.1"/>
    </source>
</evidence>
<dbReference type="RefSeq" id="WP_311363276.1">
    <property type="nucleotide sequence ID" value="NZ_JAVRIC010000001.1"/>
</dbReference>
<dbReference type="Gene3D" id="3.40.50.720">
    <property type="entry name" value="NAD(P)-binding Rossmann-like Domain"/>
    <property type="match status" value="1"/>
</dbReference>
<name>A0ABU2WE52_9GAMM</name>
<keyword evidence="3" id="KW-1185">Reference proteome</keyword>
<dbReference type="Proteomes" id="UP001254608">
    <property type="component" value="Unassembled WGS sequence"/>
</dbReference>
<dbReference type="InterPro" id="IPR051783">
    <property type="entry name" value="NAD(P)-dependent_oxidoreduct"/>
</dbReference>
<gene>
    <name evidence="2" type="ORF">RM530_00685</name>
</gene>
<evidence type="ECO:0000259" key="1">
    <source>
        <dbReference type="Pfam" id="PF01370"/>
    </source>
</evidence>
<dbReference type="InterPro" id="IPR036291">
    <property type="entry name" value="NAD(P)-bd_dom_sf"/>
</dbReference>
<protein>
    <submittedName>
        <fullName evidence="2">NAD-dependent epimerase/dehydratase family protein</fullName>
    </submittedName>
</protein>
<dbReference type="Pfam" id="PF01370">
    <property type="entry name" value="Epimerase"/>
    <property type="match status" value="1"/>
</dbReference>
<proteinExistence type="predicted"/>
<dbReference type="PANTHER" id="PTHR48079">
    <property type="entry name" value="PROTEIN YEEZ"/>
    <property type="match status" value="1"/>
</dbReference>
<organism evidence="2 3">
    <name type="scientific">Banduia mediterranea</name>
    <dbReference type="NCBI Taxonomy" id="3075609"/>
    <lineage>
        <taxon>Bacteria</taxon>
        <taxon>Pseudomonadati</taxon>
        <taxon>Pseudomonadota</taxon>
        <taxon>Gammaproteobacteria</taxon>
        <taxon>Nevskiales</taxon>
        <taxon>Algiphilaceae</taxon>
        <taxon>Banduia</taxon>
    </lineage>
</organism>
<comment type="caution">
    <text evidence="2">The sequence shown here is derived from an EMBL/GenBank/DDBJ whole genome shotgun (WGS) entry which is preliminary data.</text>
</comment>
<dbReference type="SUPFAM" id="SSF51735">
    <property type="entry name" value="NAD(P)-binding Rossmann-fold domains"/>
    <property type="match status" value="1"/>
</dbReference>
<feature type="domain" description="NAD-dependent epimerase/dehydratase" evidence="1">
    <location>
        <begin position="92"/>
        <end position="212"/>
    </location>
</feature>
<accession>A0ABU2WE52</accession>
<sequence length="287" mass="31314">MNRAITLSGKALIVGCGDIGQRVARRLLERGVEISGVVSSEPGVIRLAGHGVPALAYDLDRPATPPEAPLLFWFAPPPKAGLGDPRLRNWLAAARGIERIVYISTSGVYGDCEGRWIDEDEPFKPQTDRARRRVDAENALAEWRARGGETVVLRVPGIYGPGRLPERRLRQGLPVIDPAESPYSNRIHSEDLATAACAAAQSGIDGTAYNIADGHPSPMADYFLRCATRLGLPPPPIIPMAQARRALTPAMLSFLEESKRLRIDRMREQLGVVLRYPSLREGLADCV</sequence>
<dbReference type="InterPro" id="IPR001509">
    <property type="entry name" value="Epimerase_deHydtase"/>
</dbReference>